<dbReference type="Proteomes" id="UP000298340">
    <property type="component" value="Unassembled WGS sequence"/>
</dbReference>
<feature type="non-terminal residue" evidence="2">
    <location>
        <position position="136"/>
    </location>
</feature>
<organism evidence="2 3">
    <name type="scientific">Flavobacterium circumlabens</name>
    <dbReference type="NCBI Taxonomy" id="2133765"/>
    <lineage>
        <taxon>Bacteria</taxon>
        <taxon>Pseudomonadati</taxon>
        <taxon>Bacteroidota</taxon>
        <taxon>Flavobacteriia</taxon>
        <taxon>Flavobacteriales</taxon>
        <taxon>Flavobacteriaceae</taxon>
        <taxon>Flavobacterium</taxon>
    </lineage>
</organism>
<evidence type="ECO:0000256" key="1">
    <source>
        <dbReference type="SAM" id="Phobius"/>
    </source>
</evidence>
<feature type="transmembrane region" description="Helical" evidence="1">
    <location>
        <begin position="40"/>
        <end position="65"/>
    </location>
</feature>
<keyword evidence="1" id="KW-1133">Transmembrane helix</keyword>
<keyword evidence="1" id="KW-0472">Membrane</keyword>
<gene>
    <name evidence="2" type="ORF">D0809_26775</name>
</gene>
<dbReference type="EMBL" id="QWDN01000469">
    <property type="protein sequence ID" value="TEB41192.1"/>
    <property type="molecule type" value="Genomic_DNA"/>
</dbReference>
<comment type="caution">
    <text evidence="2">The sequence shown here is derived from an EMBL/GenBank/DDBJ whole genome shotgun (WGS) entry which is preliminary data.</text>
</comment>
<evidence type="ECO:0000313" key="3">
    <source>
        <dbReference type="Proteomes" id="UP000298340"/>
    </source>
</evidence>
<accession>A0A4Y7U5Y4</accession>
<keyword evidence="1" id="KW-0812">Transmembrane</keyword>
<sequence>MSPFYNLALFYFIISFVLRIVLFFHPITQSSFSFFESIKIFTLGLVSDFFVFIIASVFLGLYLVFVSNVKYNKPWGYLILGGFIALFAYVASGKSILDEYGGALPGIVLIFIAIKTILFALLLFLPRHRDKIRFWL</sequence>
<protein>
    <submittedName>
        <fullName evidence="2">LTA synthase family protein</fullName>
    </submittedName>
</protein>
<evidence type="ECO:0000313" key="2">
    <source>
        <dbReference type="EMBL" id="TEB41192.1"/>
    </source>
</evidence>
<feature type="transmembrane region" description="Helical" evidence="1">
    <location>
        <begin position="77"/>
        <end position="97"/>
    </location>
</feature>
<feature type="transmembrane region" description="Helical" evidence="1">
    <location>
        <begin position="7"/>
        <end position="28"/>
    </location>
</feature>
<reference evidence="2 3" key="1">
    <citation type="journal article" date="2018" name="Syst. Appl. Microbiol.">
        <title>Flavobacterium circumlabens sp. nov. and Flavobacterium cupreum sp. nov., two psychrotrophic species isolated from Antarctic environmental samples.</title>
        <authorList>
            <person name="Kralova S."/>
            <person name="Busse H.J."/>
            <person name="Svec P."/>
            <person name="Maslanova I."/>
            <person name="Stankova E."/>
            <person name="Bartak M."/>
            <person name="Sedlacek I."/>
        </authorList>
    </citation>
    <scope>NUCLEOTIDE SEQUENCE [LARGE SCALE GENOMIC DNA]</scope>
    <source>
        <strain evidence="2 3">CCM 8828</strain>
    </source>
</reference>
<name>A0A4Y7U5Y4_9FLAO</name>
<proteinExistence type="predicted"/>
<dbReference type="AlphaFoldDB" id="A0A4Y7U5Y4"/>
<feature type="transmembrane region" description="Helical" evidence="1">
    <location>
        <begin position="103"/>
        <end position="125"/>
    </location>
</feature>